<evidence type="ECO:0000259" key="1">
    <source>
        <dbReference type="PROSITE" id="PS50995"/>
    </source>
</evidence>
<dbReference type="InterPro" id="IPR036388">
    <property type="entry name" value="WH-like_DNA-bd_sf"/>
</dbReference>
<dbReference type="AlphaFoldDB" id="A0A543FX07"/>
<dbReference type="Pfam" id="PF01047">
    <property type="entry name" value="MarR"/>
    <property type="match status" value="1"/>
</dbReference>
<accession>A0A543FX07</accession>
<organism evidence="2 3">
    <name type="scientific">Pseudonocardia cypriaca</name>
    <dbReference type="NCBI Taxonomy" id="882449"/>
    <lineage>
        <taxon>Bacteria</taxon>
        <taxon>Bacillati</taxon>
        <taxon>Actinomycetota</taxon>
        <taxon>Actinomycetes</taxon>
        <taxon>Pseudonocardiales</taxon>
        <taxon>Pseudonocardiaceae</taxon>
        <taxon>Pseudonocardia</taxon>
    </lineage>
</organism>
<gene>
    <name evidence="2" type="ORF">FB388_5608</name>
</gene>
<evidence type="ECO:0000313" key="2">
    <source>
        <dbReference type="EMBL" id="TQM38375.1"/>
    </source>
</evidence>
<dbReference type="SMART" id="SM00347">
    <property type="entry name" value="HTH_MARR"/>
    <property type="match status" value="1"/>
</dbReference>
<name>A0A543FX07_9PSEU</name>
<dbReference type="Proteomes" id="UP000319818">
    <property type="component" value="Unassembled WGS sequence"/>
</dbReference>
<reference evidence="2 3" key="1">
    <citation type="submission" date="2019-06" db="EMBL/GenBank/DDBJ databases">
        <title>Sequencing the genomes of 1000 actinobacteria strains.</title>
        <authorList>
            <person name="Klenk H.-P."/>
        </authorList>
    </citation>
    <scope>NUCLEOTIDE SEQUENCE [LARGE SCALE GENOMIC DNA]</scope>
    <source>
        <strain evidence="2 3">DSM 45511</strain>
    </source>
</reference>
<dbReference type="GO" id="GO:0003700">
    <property type="term" value="F:DNA-binding transcription factor activity"/>
    <property type="evidence" value="ECO:0007669"/>
    <property type="project" value="InterPro"/>
</dbReference>
<dbReference type="PANTHER" id="PTHR33164">
    <property type="entry name" value="TRANSCRIPTIONAL REGULATOR, MARR FAMILY"/>
    <property type="match status" value="1"/>
</dbReference>
<sequence>MIVSGAKTTPALVEQVMAVAMAIVQELKAAVRELGLSESVAHLVWVLDPDADPVPLRQVAERLRCDPSNVTLLSDQLEKKGLAERRPHPADGRVRTLVLTPAGVAARRKLLDHVQQRPPLAALDGEQQRQLQELLAVALADRKG</sequence>
<proteinExistence type="predicted"/>
<evidence type="ECO:0000313" key="3">
    <source>
        <dbReference type="Proteomes" id="UP000319818"/>
    </source>
</evidence>
<dbReference type="InterPro" id="IPR000835">
    <property type="entry name" value="HTH_MarR-typ"/>
</dbReference>
<dbReference type="InterPro" id="IPR039422">
    <property type="entry name" value="MarR/SlyA-like"/>
</dbReference>
<dbReference type="SUPFAM" id="SSF46785">
    <property type="entry name" value="Winged helix' DNA-binding domain"/>
    <property type="match status" value="1"/>
</dbReference>
<comment type="caution">
    <text evidence="2">The sequence shown here is derived from an EMBL/GenBank/DDBJ whole genome shotgun (WGS) entry which is preliminary data.</text>
</comment>
<dbReference type="GO" id="GO:0006950">
    <property type="term" value="P:response to stress"/>
    <property type="evidence" value="ECO:0007669"/>
    <property type="project" value="TreeGrafter"/>
</dbReference>
<dbReference type="EMBL" id="VFPH01000002">
    <property type="protein sequence ID" value="TQM38375.1"/>
    <property type="molecule type" value="Genomic_DNA"/>
</dbReference>
<keyword evidence="3" id="KW-1185">Reference proteome</keyword>
<feature type="domain" description="HTH marR-type" evidence="1">
    <location>
        <begin position="9"/>
        <end position="140"/>
    </location>
</feature>
<dbReference type="PANTHER" id="PTHR33164:SF43">
    <property type="entry name" value="HTH-TYPE TRANSCRIPTIONAL REPRESSOR YETL"/>
    <property type="match status" value="1"/>
</dbReference>
<dbReference type="InterPro" id="IPR036390">
    <property type="entry name" value="WH_DNA-bd_sf"/>
</dbReference>
<dbReference type="PROSITE" id="PS50995">
    <property type="entry name" value="HTH_MARR_2"/>
    <property type="match status" value="1"/>
</dbReference>
<dbReference type="Gene3D" id="1.10.10.10">
    <property type="entry name" value="Winged helix-like DNA-binding domain superfamily/Winged helix DNA-binding domain"/>
    <property type="match status" value="1"/>
</dbReference>
<protein>
    <submittedName>
        <fullName evidence="2">MarR family transcriptional regulator</fullName>
    </submittedName>
</protein>